<dbReference type="SMART" id="SM00487">
    <property type="entry name" value="DEXDc"/>
    <property type="match status" value="1"/>
</dbReference>
<keyword evidence="10" id="KW-0804">Transcription</keyword>
<dbReference type="InterPro" id="IPR038718">
    <property type="entry name" value="SNF2-like_sf"/>
</dbReference>
<feature type="region of interest" description="Disordered" evidence="13">
    <location>
        <begin position="2569"/>
        <end position="2590"/>
    </location>
</feature>
<feature type="compositionally biased region" description="Basic and acidic residues" evidence="13">
    <location>
        <begin position="1499"/>
        <end position="1511"/>
    </location>
</feature>
<feature type="region of interest" description="Disordered" evidence="13">
    <location>
        <begin position="548"/>
        <end position="584"/>
    </location>
</feature>
<feature type="region of interest" description="Disordered" evidence="13">
    <location>
        <begin position="2294"/>
        <end position="2317"/>
    </location>
</feature>
<dbReference type="SMART" id="SM00298">
    <property type="entry name" value="CHROMO"/>
    <property type="match status" value="2"/>
</dbReference>
<dbReference type="Gene3D" id="3.40.5.120">
    <property type="match status" value="1"/>
</dbReference>
<feature type="compositionally biased region" description="Basic and acidic residues" evidence="13">
    <location>
        <begin position="668"/>
        <end position="682"/>
    </location>
</feature>
<evidence type="ECO:0000256" key="3">
    <source>
        <dbReference type="ARBA" id="ARBA00022737"/>
    </source>
</evidence>
<protein>
    <submittedName>
        <fullName evidence="17">Putative chromatin remodeling complex wstf-iswi small subunit</fullName>
    </submittedName>
</protein>
<evidence type="ECO:0000256" key="7">
    <source>
        <dbReference type="ARBA" id="ARBA00022853"/>
    </source>
</evidence>
<feature type="compositionally biased region" description="Acidic residues" evidence="13">
    <location>
        <begin position="1759"/>
        <end position="1770"/>
    </location>
</feature>
<evidence type="ECO:0000259" key="15">
    <source>
        <dbReference type="PROSITE" id="PS51192"/>
    </source>
</evidence>
<dbReference type="Gene3D" id="2.40.50.40">
    <property type="match status" value="2"/>
</dbReference>
<dbReference type="FunFam" id="1.10.10.60:FF:000184">
    <property type="entry name" value="Chromodomain helicase DNA binding protein 6"/>
    <property type="match status" value="1"/>
</dbReference>
<dbReference type="PROSITE" id="PS51194">
    <property type="entry name" value="HELICASE_CTER"/>
    <property type="match status" value="1"/>
</dbReference>
<feature type="domain" description="Helicase ATP-binding" evidence="15">
    <location>
        <begin position="895"/>
        <end position="1069"/>
    </location>
</feature>
<accession>K9IQN6</accession>
<evidence type="ECO:0000256" key="13">
    <source>
        <dbReference type="SAM" id="MobiDB-lite"/>
    </source>
</evidence>
<feature type="compositionally biased region" description="Basic and acidic residues" evidence="13">
    <location>
        <begin position="2112"/>
        <end position="2121"/>
    </location>
</feature>
<dbReference type="PROSITE" id="PS51192">
    <property type="entry name" value="HELICASE_ATP_BIND_1"/>
    <property type="match status" value="1"/>
</dbReference>
<dbReference type="FunFam" id="3.40.5.120:FF:000003">
    <property type="entry name" value="chromodomain-helicase-DNA-binding protein 9 isoform X1"/>
    <property type="match status" value="1"/>
</dbReference>
<feature type="compositionally biased region" description="Basic and acidic residues" evidence="13">
    <location>
        <begin position="2079"/>
        <end position="2091"/>
    </location>
</feature>
<evidence type="ECO:0000256" key="1">
    <source>
        <dbReference type="ARBA" id="ARBA00004123"/>
    </source>
</evidence>
<dbReference type="PANTHER" id="PTHR46850:SF1">
    <property type="entry name" value="CHROMODOMAIN-HELICASE-DNA-BINDING PROTEIN 9"/>
    <property type="match status" value="1"/>
</dbReference>
<evidence type="ECO:0000256" key="5">
    <source>
        <dbReference type="ARBA" id="ARBA00022801"/>
    </source>
</evidence>
<dbReference type="InterPro" id="IPR051493">
    <property type="entry name" value="CHD"/>
</dbReference>
<dbReference type="CDD" id="cd18668">
    <property type="entry name" value="CD1_tandem_CHD5-9_like"/>
    <property type="match status" value="1"/>
</dbReference>
<dbReference type="Gene3D" id="3.40.50.300">
    <property type="entry name" value="P-loop containing nucleotide triphosphate hydrolases"/>
    <property type="match status" value="1"/>
</dbReference>
<evidence type="ECO:0000256" key="4">
    <source>
        <dbReference type="ARBA" id="ARBA00022741"/>
    </source>
</evidence>
<dbReference type="SUPFAM" id="SSF160481">
    <property type="entry name" value="BRK domain-like"/>
    <property type="match status" value="2"/>
</dbReference>
<feature type="region of interest" description="Disordered" evidence="13">
    <location>
        <begin position="2079"/>
        <end position="2204"/>
    </location>
</feature>
<keyword evidence="5" id="KW-0378">Hydrolase</keyword>
<dbReference type="InterPro" id="IPR023780">
    <property type="entry name" value="Chromo_domain"/>
</dbReference>
<feature type="compositionally biased region" description="Polar residues" evidence="13">
    <location>
        <begin position="173"/>
        <end position="198"/>
    </location>
</feature>
<keyword evidence="8" id="KW-0805">Transcription regulation</keyword>
<feature type="region of interest" description="Disordered" evidence="13">
    <location>
        <begin position="2465"/>
        <end position="2484"/>
    </location>
</feature>
<dbReference type="Pfam" id="PF07533">
    <property type="entry name" value="BRK"/>
    <property type="match status" value="1"/>
</dbReference>
<feature type="region of interest" description="Disordered" evidence="13">
    <location>
        <begin position="481"/>
        <end position="525"/>
    </location>
</feature>
<dbReference type="FunFam" id="2.40.50.40:FF:000005">
    <property type="entry name" value="chromodomain-helicase-DNA-binding protein 8 isoform X4"/>
    <property type="match status" value="1"/>
</dbReference>
<dbReference type="SMART" id="SM00490">
    <property type="entry name" value="HELICc"/>
    <property type="match status" value="1"/>
</dbReference>
<dbReference type="GO" id="GO:0016787">
    <property type="term" value="F:hydrolase activity"/>
    <property type="evidence" value="ECO:0007669"/>
    <property type="project" value="UniProtKB-KW"/>
</dbReference>
<dbReference type="CDD" id="cd18793">
    <property type="entry name" value="SF2_C_SNF"/>
    <property type="match status" value="1"/>
</dbReference>
<comment type="similarity">
    <text evidence="2">Belongs to the SNF2/RAD54 helicase family.</text>
</comment>
<dbReference type="CDD" id="cd18663">
    <property type="entry name" value="CD2_tandem_CHD5-9_like"/>
    <property type="match status" value="1"/>
</dbReference>
<dbReference type="Pfam" id="PF00385">
    <property type="entry name" value="Chromo"/>
    <property type="match status" value="2"/>
</dbReference>
<feature type="compositionally biased region" description="Basic and acidic residues" evidence="13">
    <location>
        <begin position="574"/>
        <end position="584"/>
    </location>
</feature>
<dbReference type="GO" id="GO:0005524">
    <property type="term" value="F:ATP binding"/>
    <property type="evidence" value="ECO:0007669"/>
    <property type="project" value="UniProtKB-KW"/>
</dbReference>
<feature type="region of interest" description="Disordered" evidence="13">
    <location>
        <begin position="654"/>
        <end position="682"/>
    </location>
</feature>
<dbReference type="InterPro" id="IPR049730">
    <property type="entry name" value="SNF2/RAD54-like_C"/>
</dbReference>
<evidence type="ECO:0000256" key="2">
    <source>
        <dbReference type="ARBA" id="ARBA00007025"/>
    </source>
</evidence>
<dbReference type="InterPro" id="IPR000953">
    <property type="entry name" value="Chromo/chromo_shadow_dom"/>
</dbReference>
<dbReference type="FunFam" id="2.40.50.40:FF:000001">
    <property type="entry name" value="chromodomain-helicase-DNA-binding protein 8 isoform X4"/>
    <property type="match status" value="1"/>
</dbReference>
<dbReference type="FunFam" id="3.40.50.10810:FF:000003">
    <property type="entry name" value="chromodomain-helicase-DNA-binding protein 8 isoform X4"/>
    <property type="match status" value="1"/>
</dbReference>
<keyword evidence="11" id="KW-0539">Nucleus</keyword>
<dbReference type="EMBL" id="GABZ01003378">
    <property type="protein sequence ID" value="JAA50147.1"/>
    <property type="molecule type" value="mRNA"/>
</dbReference>
<dbReference type="FunFam" id="3.40.50.300:FF:000015">
    <property type="entry name" value="chromodomain-helicase-DNA-binding protein 9 isoform X1"/>
    <property type="match status" value="1"/>
</dbReference>
<reference evidence="17" key="1">
    <citation type="submission" date="2012-11" db="EMBL/GenBank/DDBJ databases">
        <title>The Vampirome: Transcriptome and Proteome Analysis of the Submandibular and Accessory Glands of the Vampire Bat and Vector of Human Rabies, Desmodus rotundus.</title>
        <authorList>
            <person name="Francischetti I.M.B."/>
            <person name="Assumpcao T.C.F."/>
            <person name="Ma D."/>
            <person name="Vicente E.C."/>
            <person name="Ribeiro J.M.C."/>
        </authorList>
    </citation>
    <scope>NUCLEOTIDE SEQUENCE</scope>
    <source>
        <tissue evidence="17">Salivary gland</tissue>
    </source>
</reference>
<dbReference type="Pfam" id="PF23078">
    <property type="entry name" value="HTH_CHD6-9"/>
    <property type="match status" value="1"/>
</dbReference>
<comment type="subcellular location">
    <subcellularLocation>
        <location evidence="1">Nucleus</location>
    </subcellularLocation>
</comment>
<proteinExistence type="evidence at transcript level"/>
<feature type="domain" description="Chromo" evidence="14">
    <location>
        <begin position="713"/>
        <end position="784"/>
    </location>
</feature>
<dbReference type="SUPFAM" id="SSF52540">
    <property type="entry name" value="P-loop containing nucleoside triphosphate hydrolases"/>
    <property type="match status" value="2"/>
</dbReference>
<evidence type="ECO:0000259" key="14">
    <source>
        <dbReference type="PROSITE" id="PS50013"/>
    </source>
</evidence>
<keyword evidence="4" id="KW-0547">Nucleotide-binding</keyword>
<organism evidence="17">
    <name type="scientific">Desmodus rotundus</name>
    <name type="common">Vampire bat</name>
    <dbReference type="NCBI Taxonomy" id="9430"/>
    <lineage>
        <taxon>Eukaryota</taxon>
        <taxon>Metazoa</taxon>
        <taxon>Chordata</taxon>
        <taxon>Craniata</taxon>
        <taxon>Vertebrata</taxon>
        <taxon>Euteleostomi</taxon>
        <taxon>Mammalia</taxon>
        <taxon>Eutheria</taxon>
        <taxon>Laurasiatheria</taxon>
        <taxon>Chiroptera</taxon>
        <taxon>Yangochiroptera</taxon>
        <taxon>Phyllostomidae</taxon>
        <taxon>Desmodontinae</taxon>
        <taxon>Desmodus</taxon>
    </lineage>
</organism>
<evidence type="ECO:0000256" key="12">
    <source>
        <dbReference type="ARBA" id="ARBA00049360"/>
    </source>
</evidence>
<feature type="compositionally biased region" description="Polar residues" evidence="13">
    <location>
        <begin position="485"/>
        <end position="507"/>
    </location>
</feature>
<dbReference type="InterPro" id="IPR006576">
    <property type="entry name" value="BRK_domain"/>
</dbReference>
<dbReference type="InterPro" id="IPR037259">
    <property type="entry name" value="BRK_sf"/>
</dbReference>
<comment type="catalytic activity">
    <reaction evidence="12">
        <text>ATP + H2O = ADP + phosphate + H(+)</text>
        <dbReference type="Rhea" id="RHEA:13065"/>
        <dbReference type="ChEBI" id="CHEBI:15377"/>
        <dbReference type="ChEBI" id="CHEBI:15378"/>
        <dbReference type="ChEBI" id="CHEBI:30616"/>
        <dbReference type="ChEBI" id="CHEBI:43474"/>
        <dbReference type="ChEBI" id="CHEBI:456216"/>
    </reaction>
</comment>
<feature type="region of interest" description="Disordered" evidence="13">
    <location>
        <begin position="173"/>
        <end position="219"/>
    </location>
</feature>
<dbReference type="InterPro" id="IPR016197">
    <property type="entry name" value="Chromo-like_dom_sf"/>
</dbReference>
<dbReference type="InterPro" id="IPR000330">
    <property type="entry name" value="SNF2_N"/>
</dbReference>
<dbReference type="Gene3D" id="1.10.10.60">
    <property type="entry name" value="Homeodomain-like"/>
    <property type="match status" value="2"/>
</dbReference>
<dbReference type="SUPFAM" id="SSF54160">
    <property type="entry name" value="Chromo domain-like"/>
    <property type="match status" value="2"/>
</dbReference>
<feature type="compositionally biased region" description="Basic and acidic residues" evidence="13">
    <location>
        <begin position="1771"/>
        <end position="1781"/>
    </location>
</feature>
<dbReference type="InterPro" id="IPR027417">
    <property type="entry name" value="P-loop_NTPase"/>
</dbReference>
<evidence type="ECO:0000256" key="9">
    <source>
        <dbReference type="ARBA" id="ARBA00023125"/>
    </source>
</evidence>
<evidence type="ECO:0000256" key="10">
    <source>
        <dbReference type="ARBA" id="ARBA00023163"/>
    </source>
</evidence>
<feature type="region of interest" description="Disordered" evidence="13">
    <location>
        <begin position="1751"/>
        <end position="1796"/>
    </location>
</feature>
<keyword evidence="9" id="KW-0238">DNA-binding</keyword>
<evidence type="ECO:0000259" key="16">
    <source>
        <dbReference type="PROSITE" id="PS51194"/>
    </source>
</evidence>
<sequence length="2606" mass="297802">MTDPMMDFFDDANLFSETLEGLSDDAFVQPGPVSLVDELNLGAEFEPLHIDSLNHVQGTPTHQKMTDYEQINQFDSMKFHQVNQCFGSPAEHVLSPHSQFNCSPIHPQNQPNGLFPDVADGSPMWGHHTASSITNQNGSPFHQHGHSHSMHQNKSFVAHHDFALFQANEQHTQCTSLRSQQSRNNLNPGQNSLSQSKNFMDVNVSGPHRVSVNHPPQITNASTSQQSLLMQQFPQTSNPSAHFLKCSNRQEGNFNGPSPNMTSCSVSNSQQFSSHYSFSSNHISPNSLQSSAVLAPNHTNQTLSDFAGSNSFSPHRGIKQESTQHMLNPNTSLNSSNFQMLHSSHAQGNYSNSKLSPVHMNFPDPVDSGTQMGHFNDHVETNGFSSLEENLLHQVETHTEPFTGLDPEDLLQEGLLPQFDESTFGQDNSSHVLDHDLDRHFTSHLVTRPSDMAQTQFHAQARSWHSSLSNHQHLHDRNRLCLQRQPPSSKKNDGSGTYTKLQNTQVRIMSEKKQRKKVESESKQEKANRIISEAIAKAKERGERNIPRVMSPENFPSASVEGREEKRGRRMKAKPKDKESKKTRTCSKLKEKTKIVETASSLLHWVRNKKERMSLQRKYLMQSRCPSEHAKRKTLNFLSNGRVVAQGSWAAARVEKRRSNRQIKRKKYAEDGEGKQSEEEVKGTMKIKKNSAPLPGEQPLQLFVENPSEEDAAIVDKILSFRVVKKEISPGVMIDTEEFFVKYKNYSYLHCEWATEQQLLKDKRIQQKIKRFKLRQAQRSHFFADMEEEPFNPDYVEVDRVLEVSFCEDKDTGEPVIYYLVKWCSLPYEDSTWELKEDVDLAKIEEFEQLQASRPDTRHLDRPPSNLWKKIDQSREYKNCNQLREYQLEGLNWLLFNWYNRRNCILADEMGLGKTIQSITFLYEILLTGIRGPFLIIAPLSTIANWEREFRTWTDINVVVYHGSLISRQMIQRYEMYFRDAQGRIIRGAYRFQAIITTFEMILGGCGELNAIEWRCVIIDEAHRLKNKNCKLLEGLKLMNLEHKVLLTGTPLQNTVEELFSLLHFLEPLRFPSESTFMQEFGDLKTEEQVQKLQAILKPMMLRRLKEDVEKKLAPKEETIIEVELTNIQKKYYRAILEKNFSFLAKGVGQTNVPNLVNTMMELRKCCNHPYLIKGAEEKILGEFRETYNPAASDFHLQAMIQSAGKLVLIDKLLPKMKAGGHKVLIFSQMVRCLDILEDYLIHKRYLYERIDGRVRGNLRQAAIDRFSKPDSDRFVFLLCTRAGGLGINLTAADTCIIFDSDWNPQNDLQAQARCHRIGQNKAVKVYRLVTRNSYEREMFDRASLKLGLDKAVLQSMSGRESNVGGIQQLSKKEIEDLLRRGAYGAIMEEEDEGSKFCEEDIDQILLRRTHTITIESEGKGSTFAKASFVASGNRTDISLDDPNFWQKWAKKAELDIDALNGRNNLVIDTPRVRKQTRLYSAVKEDELMEFSDLESDSEEKPCTKPRRPQDRSQGYARSECFRVEKNLLVYGWGRWTDILSHGRYKRQLTEHDVETICRTILVYCLNHYKGDENIKSFIWDLITPTADGQTRALVNHSGLSAPVPRGRKGKKVKAQSAHPVVQDADWLAGCNPDTLFQEDSYRKHLKHHCNKVLLRVRMLYYLRQEVIGDQADRILEGADSSEADVWIPEPFHAEVPADWWDKEADKSLLIGVFKHGYEKYNSMRADPALCFLERVGMPDAKAIAAEQRGTDMLADGGDGGEFDREDEDPEYKPTRTPFKDEIDEFANSPPEDKEESVEMRTTGKHSENNAELGQLYWPNTSTLTTRLRRLITAYQRSYKRQQMRQEALMKTDRRRRRPREEVRALEAEREAIISEKRQKWTRREEADFYRVVSTFGVIFDPVKQQFDWNQFRAFARLDKKSDESLEKYFSCFVAMCRRVCRMPTKPDDEPPDLAMIEPITEERASRTLYRIELLRKIREQVLHHPQLGERLKLCQPSLDLPEWWECGRHDRDLLVGAAKHGVSRTDYHILNDPELSFLDAHKNFAQNRGAGNVSTMNPLAVGFGQIPAVISSTHIQDEKVTGQTEGKGEESENTAAQEKAAAKEEEEETEGREKDSKQECEAEASSVKNELKGVEVSADTGPKSISEKESEEDEEEKLEDDDKSEESSQPEAGAVSRGKNFDEESNASMSTARDETRDGFYMEDGDPSVAQLLHERTFAFSFWPKDRVMINRLDNICEAVLKGKWPVNRRQMFDFQGLLPGCTPPTVDSPLQKRSFAELSMVGQAGVGASEDLTASPQLSKEDALNLSVPRQRRRRRRKIEIEAERAAKRRNLMEMVAQLRESQVVSENGQEKVVDLSKASREATSSTSNFSSLTSKFILPNVSTPVSDAFKTQMELLQAGLSRTPTRHLLNGSLVDGEPPMKRRRGRRKNVEGLDLLFSMSHKRTSLSTEDAEVTKAFEEDIETPPTRNIPSPGQLDPDTRIPVVNLEDGTRLVGDDAPKNKDLVEWLKLHPTYTVDLPSYVPKNADVLFSSFQKPKQKRHRCRNPNKLDINTLTGEERVPVVNKRNGKKMNTGAREPTSHEGSTQVAGRKSGVCSCSRLDRYC</sequence>
<dbReference type="GO" id="GO:0005634">
    <property type="term" value="C:nucleus"/>
    <property type="evidence" value="ECO:0007669"/>
    <property type="project" value="UniProtKB-SubCell"/>
</dbReference>
<dbReference type="Pfam" id="PF00271">
    <property type="entry name" value="Helicase_C"/>
    <property type="match status" value="1"/>
</dbReference>
<dbReference type="InterPro" id="IPR014001">
    <property type="entry name" value="Helicase_ATP-bd"/>
</dbReference>
<feature type="compositionally biased region" description="Basic residues" evidence="13">
    <location>
        <begin position="655"/>
        <end position="667"/>
    </location>
</feature>
<dbReference type="SMART" id="SM00592">
    <property type="entry name" value="BRK"/>
    <property type="match status" value="2"/>
</dbReference>
<keyword evidence="6" id="KW-0067">ATP-binding</keyword>
<dbReference type="InterPro" id="IPR001650">
    <property type="entry name" value="Helicase_C-like"/>
</dbReference>
<evidence type="ECO:0000256" key="8">
    <source>
        <dbReference type="ARBA" id="ARBA00023015"/>
    </source>
</evidence>
<keyword evidence="7" id="KW-0156">Chromatin regulator</keyword>
<feature type="region of interest" description="Disordered" evidence="13">
    <location>
        <begin position="1491"/>
        <end position="1515"/>
    </location>
</feature>
<dbReference type="InterPro" id="IPR056342">
    <property type="entry name" value="HTH_CHD6-9"/>
</dbReference>
<feature type="compositionally biased region" description="Basic and acidic residues" evidence="13">
    <location>
        <begin position="509"/>
        <end position="525"/>
    </location>
</feature>
<evidence type="ECO:0000256" key="6">
    <source>
        <dbReference type="ARBA" id="ARBA00022840"/>
    </source>
</evidence>
<keyword evidence="3" id="KW-0677">Repeat</keyword>
<dbReference type="Gene3D" id="3.40.50.10810">
    <property type="entry name" value="Tandem AAA-ATPase domain"/>
    <property type="match status" value="1"/>
</dbReference>
<dbReference type="GO" id="GO:0006325">
    <property type="term" value="P:chromatin organization"/>
    <property type="evidence" value="ECO:0007669"/>
    <property type="project" value="UniProtKB-KW"/>
</dbReference>
<evidence type="ECO:0000256" key="11">
    <source>
        <dbReference type="ARBA" id="ARBA00023242"/>
    </source>
</evidence>
<dbReference type="PROSITE" id="PS50013">
    <property type="entry name" value="CHROMO_2"/>
    <property type="match status" value="2"/>
</dbReference>
<evidence type="ECO:0000313" key="17">
    <source>
        <dbReference type="EMBL" id="JAA50147.1"/>
    </source>
</evidence>
<feature type="domain" description="Chromo" evidence="14">
    <location>
        <begin position="796"/>
        <end position="862"/>
    </location>
</feature>
<dbReference type="PANTHER" id="PTHR46850">
    <property type="entry name" value="CHROMODOMAIN-HELICASE-DNA-BINDING PROTEIN 9"/>
    <property type="match status" value="1"/>
</dbReference>
<dbReference type="GO" id="GO:0003677">
    <property type="term" value="F:DNA binding"/>
    <property type="evidence" value="ECO:0007669"/>
    <property type="project" value="UniProtKB-KW"/>
</dbReference>
<feature type="domain" description="Helicase C-terminal" evidence="16">
    <location>
        <begin position="1209"/>
        <end position="1360"/>
    </location>
</feature>
<feature type="compositionally biased region" description="Acidic residues" evidence="13">
    <location>
        <begin position="2150"/>
        <end position="2165"/>
    </location>
</feature>
<name>K9IQN6_DESRO</name>
<dbReference type="Pfam" id="PF00176">
    <property type="entry name" value="SNF2-rel_dom"/>
    <property type="match status" value="1"/>
</dbReference>